<feature type="domain" description="Glycine zipper 2TM" evidence="3">
    <location>
        <begin position="104"/>
        <end position="143"/>
    </location>
</feature>
<dbReference type="InterPro" id="IPR008816">
    <property type="entry name" value="Gly_zipper_2TM_dom"/>
</dbReference>
<proteinExistence type="predicted"/>
<dbReference type="Proteomes" id="UP000319502">
    <property type="component" value="Unassembled WGS sequence"/>
</dbReference>
<dbReference type="PROSITE" id="PS51257">
    <property type="entry name" value="PROKAR_LIPOPROTEIN"/>
    <property type="match status" value="1"/>
</dbReference>
<name>A0A557QZ72_9RHOO</name>
<keyword evidence="5" id="KW-1185">Reference proteome</keyword>
<evidence type="ECO:0000313" key="5">
    <source>
        <dbReference type="Proteomes" id="UP000319502"/>
    </source>
</evidence>
<feature type="compositionally biased region" description="Low complexity" evidence="1">
    <location>
        <begin position="77"/>
        <end position="93"/>
    </location>
</feature>
<feature type="chain" id="PRO_5022105110" evidence="2">
    <location>
        <begin position="28"/>
        <end position="189"/>
    </location>
</feature>
<accession>A0A557QZ72</accession>
<feature type="region of interest" description="Disordered" evidence="1">
    <location>
        <begin position="30"/>
        <end position="55"/>
    </location>
</feature>
<evidence type="ECO:0000313" key="4">
    <source>
        <dbReference type="EMBL" id="TVO58212.1"/>
    </source>
</evidence>
<gene>
    <name evidence="4" type="ORF">FHP91_05715</name>
</gene>
<dbReference type="EMBL" id="VMNK01000004">
    <property type="protein sequence ID" value="TVO58212.1"/>
    <property type="molecule type" value="Genomic_DNA"/>
</dbReference>
<evidence type="ECO:0000256" key="2">
    <source>
        <dbReference type="SAM" id="SignalP"/>
    </source>
</evidence>
<evidence type="ECO:0000259" key="3">
    <source>
        <dbReference type="Pfam" id="PF05433"/>
    </source>
</evidence>
<dbReference type="RefSeq" id="WP_144308687.1">
    <property type="nucleotide sequence ID" value="NZ_VMNK01000004.1"/>
</dbReference>
<keyword evidence="2" id="KW-0732">Signal</keyword>
<feature type="region of interest" description="Disordered" evidence="1">
    <location>
        <begin position="76"/>
        <end position="106"/>
    </location>
</feature>
<organism evidence="4 5">
    <name type="scientific">Denitromonas halophila</name>
    <dbReference type="NCBI Taxonomy" id="1629404"/>
    <lineage>
        <taxon>Bacteria</taxon>
        <taxon>Pseudomonadati</taxon>
        <taxon>Pseudomonadota</taxon>
        <taxon>Betaproteobacteria</taxon>
        <taxon>Rhodocyclales</taxon>
        <taxon>Zoogloeaceae</taxon>
        <taxon>Denitromonas</taxon>
    </lineage>
</organism>
<reference evidence="4 5" key="1">
    <citation type="submission" date="2019-07" db="EMBL/GenBank/DDBJ databases">
        <title>The pathways for chlorine oxyanion respiration interact through the shared metabolite chlorate.</title>
        <authorList>
            <person name="Barnum T.P."/>
            <person name="Cheng Y."/>
            <person name="Hill K.A."/>
            <person name="Lucas L.N."/>
            <person name="Carlson H.K."/>
            <person name="Coates J.D."/>
        </authorList>
    </citation>
    <scope>NUCLEOTIDE SEQUENCE [LARGE SCALE GENOMIC DNA]</scope>
    <source>
        <strain evidence="4 5">SFB-3</strain>
    </source>
</reference>
<dbReference type="AlphaFoldDB" id="A0A557QZ72"/>
<sequence>MRGRFALFQTRRTGVALLAVVTLAGCAAPRSGPVGGAPEASSREMAVYPAQGQSARRADRDRYECHLWAVKQSGFDPARSSARSSAQTRAPAPRVEPDPPSGTSTTMGAVAGAVVGAAVANPQRTLEGAAIGAVVGGVAGNAADNAREARAQAIEERMADRRDQPREQRADNYRRAITACLEGRGYTVR</sequence>
<feature type="signal peptide" evidence="2">
    <location>
        <begin position="1"/>
        <end position="27"/>
    </location>
</feature>
<dbReference type="OrthoDB" id="196716at2"/>
<protein>
    <submittedName>
        <fullName evidence="4">Glycine zipper 2TM domain-containing protein</fullName>
    </submittedName>
</protein>
<comment type="caution">
    <text evidence="4">The sequence shown here is derived from an EMBL/GenBank/DDBJ whole genome shotgun (WGS) entry which is preliminary data.</text>
</comment>
<dbReference type="GO" id="GO:0019867">
    <property type="term" value="C:outer membrane"/>
    <property type="evidence" value="ECO:0007669"/>
    <property type="project" value="InterPro"/>
</dbReference>
<evidence type="ECO:0000256" key="1">
    <source>
        <dbReference type="SAM" id="MobiDB-lite"/>
    </source>
</evidence>
<dbReference type="Pfam" id="PF05433">
    <property type="entry name" value="Rick_17kDa_Anti"/>
    <property type="match status" value="1"/>
</dbReference>